<reference evidence="4" key="1">
    <citation type="journal article" date="2019" name="Int. J. Syst. Evol. Microbiol.">
        <title>The Global Catalogue of Microorganisms (GCM) 10K type strain sequencing project: providing services to taxonomists for standard genome sequencing and annotation.</title>
        <authorList>
            <consortium name="The Broad Institute Genomics Platform"/>
            <consortium name="The Broad Institute Genome Sequencing Center for Infectious Disease"/>
            <person name="Wu L."/>
            <person name="Ma J."/>
        </authorList>
    </citation>
    <scope>NUCLEOTIDE SEQUENCE [LARGE SCALE GENOMIC DNA]</scope>
    <source>
        <strain evidence="4">JCM 18303</strain>
    </source>
</reference>
<evidence type="ECO:0000256" key="2">
    <source>
        <dbReference type="SAM" id="Phobius"/>
    </source>
</evidence>
<name>A0ABP9Q979_9PSEU</name>
<dbReference type="Proteomes" id="UP001428817">
    <property type="component" value="Unassembled WGS sequence"/>
</dbReference>
<feature type="transmembrane region" description="Helical" evidence="2">
    <location>
        <begin position="61"/>
        <end position="85"/>
    </location>
</feature>
<keyword evidence="2" id="KW-1133">Transmembrane helix</keyword>
<keyword evidence="2" id="KW-0812">Transmembrane</keyword>
<sequence length="308" mass="31677">MSTPPPDTFPPYPGPPAQPGPGAGPYPAYPPPWTPLPGDPLIPVDLGGWLDRSIQLIRRSFWPLTLIALIALGAIVVAAGVIAGVTLAVVQGVPNLPEALVTVPIGVGALVTIGVFAVGQGAMVGVAVTDAAGRRMDIGEALRLGARRALPLTGWWALGALAIAVGAVLLIVPGMYLGVVLGASLTCVVVIERAGIGRCFELVKDRFWATFGRLVLAWLLQQAYQLVAQLVLMIPLGIGFGLIGLGNAGTSPGALGFVLFALAGVLLLAVMIPMPVISTAMTVVTYAELRGRQQPGATAGLLAEELSR</sequence>
<feature type="transmembrane region" description="Helical" evidence="2">
    <location>
        <begin position="105"/>
        <end position="128"/>
    </location>
</feature>
<keyword evidence="2" id="KW-0472">Membrane</keyword>
<feature type="transmembrane region" description="Helical" evidence="2">
    <location>
        <begin position="257"/>
        <end position="284"/>
    </location>
</feature>
<dbReference type="EMBL" id="BAABJP010000015">
    <property type="protein sequence ID" value="GAA5158763.1"/>
    <property type="molecule type" value="Genomic_DNA"/>
</dbReference>
<evidence type="ECO:0000256" key="1">
    <source>
        <dbReference type="SAM" id="MobiDB-lite"/>
    </source>
</evidence>
<evidence type="ECO:0000313" key="4">
    <source>
        <dbReference type="Proteomes" id="UP001428817"/>
    </source>
</evidence>
<evidence type="ECO:0008006" key="5">
    <source>
        <dbReference type="Google" id="ProtNLM"/>
    </source>
</evidence>
<gene>
    <name evidence="3" type="ORF">GCM10023321_38950</name>
</gene>
<proteinExistence type="predicted"/>
<feature type="region of interest" description="Disordered" evidence="1">
    <location>
        <begin position="1"/>
        <end position="30"/>
    </location>
</feature>
<organism evidence="3 4">
    <name type="scientific">Pseudonocardia eucalypti</name>
    <dbReference type="NCBI Taxonomy" id="648755"/>
    <lineage>
        <taxon>Bacteria</taxon>
        <taxon>Bacillati</taxon>
        <taxon>Actinomycetota</taxon>
        <taxon>Actinomycetes</taxon>
        <taxon>Pseudonocardiales</taxon>
        <taxon>Pseudonocardiaceae</taxon>
        <taxon>Pseudonocardia</taxon>
    </lineage>
</organism>
<evidence type="ECO:0000313" key="3">
    <source>
        <dbReference type="EMBL" id="GAA5158763.1"/>
    </source>
</evidence>
<feature type="transmembrane region" description="Helical" evidence="2">
    <location>
        <begin position="176"/>
        <end position="196"/>
    </location>
</feature>
<comment type="caution">
    <text evidence="3">The sequence shown here is derived from an EMBL/GenBank/DDBJ whole genome shotgun (WGS) entry which is preliminary data.</text>
</comment>
<dbReference type="RefSeq" id="WP_185059037.1">
    <property type="nucleotide sequence ID" value="NZ_BAABJP010000015.1"/>
</dbReference>
<protein>
    <recommendedName>
        <fullName evidence="5">Glycerophosphoryl diester phosphodiesterase membrane domain-containing protein</fullName>
    </recommendedName>
</protein>
<accession>A0ABP9Q979</accession>
<keyword evidence="4" id="KW-1185">Reference proteome</keyword>
<feature type="transmembrane region" description="Helical" evidence="2">
    <location>
        <begin position="223"/>
        <end position="245"/>
    </location>
</feature>
<feature type="transmembrane region" description="Helical" evidence="2">
    <location>
        <begin position="149"/>
        <end position="170"/>
    </location>
</feature>